<dbReference type="PANTHER" id="PTHR46910">
    <property type="entry name" value="TRANSCRIPTION FACTOR PDR1"/>
    <property type="match status" value="1"/>
</dbReference>
<dbReference type="CDD" id="cd00067">
    <property type="entry name" value="GAL4"/>
    <property type="match status" value="1"/>
</dbReference>
<evidence type="ECO:0000313" key="9">
    <source>
        <dbReference type="Proteomes" id="UP000031516"/>
    </source>
</evidence>
<dbReference type="OrthoDB" id="2123952at2759"/>
<dbReference type="Proteomes" id="UP000031516">
    <property type="component" value="Unassembled WGS sequence"/>
</dbReference>
<feature type="compositionally biased region" description="Low complexity" evidence="6">
    <location>
        <begin position="208"/>
        <end position="226"/>
    </location>
</feature>
<comment type="subcellular location">
    <subcellularLocation>
        <location evidence="1">Nucleus</location>
    </subcellularLocation>
</comment>
<accession>A0A0A8L8K8</accession>
<dbReference type="PROSITE" id="PS00463">
    <property type="entry name" value="ZN2_CY6_FUNGAL_1"/>
    <property type="match status" value="1"/>
</dbReference>
<evidence type="ECO:0000256" key="6">
    <source>
        <dbReference type="SAM" id="MobiDB-lite"/>
    </source>
</evidence>
<reference evidence="8 9" key="1">
    <citation type="submission" date="2014-03" db="EMBL/GenBank/DDBJ databases">
        <title>The genome of Kluyveromyces dobzhanskii.</title>
        <authorList>
            <person name="Nystedt B."/>
            <person name="Astrom S."/>
        </authorList>
    </citation>
    <scope>NUCLEOTIDE SEQUENCE [LARGE SCALE GENOMIC DNA]</scope>
    <source>
        <strain evidence="8 9">CBS 2104</strain>
    </source>
</reference>
<gene>
    <name evidence="8" type="ORF">KLDO_g2721</name>
</gene>
<feature type="compositionally biased region" description="Low complexity" evidence="6">
    <location>
        <begin position="1"/>
        <end position="26"/>
    </location>
</feature>
<evidence type="ECO:0000256" key="4">
    <source>
        <dbReference type="ARBA" id="ARBA00023125"/>
    </source>
</evidence>
<evidence type="ECO:0000313" key="8">
    <source>
        <dbReference type="EMBL" id="CDO94457.1"/>
    </source>
</evidence>
<feature type="region of interest" description="Disordered" evidence="6">
    <location>
        <begin position="289"/>
        <end position="337"/>
    </location>
</feature>
<dbReference type="Gene3D" id="4.10.240.10">
    <property type="entry name" value="Zn(2)-C6 fungal-type DNA-binding domain"/>
    <property type="match status" value="1"/>
</dbReference>
<dbReference type="InterPro" id="IPR050987">
    <property type="entry name" value="AtrR-like"/>
</dbReference>
<feature type="compositionally biased region" description="Polar residues" evidence="6">
    <location>
        <begin position="251"/>
        <end position="272"/>
    </location>
</feature>
<dbReference type="PROSITE" id="PS50048">
    <property type="entry name" value="ZN2_CY6_FUNGAL_2"/>
    <property type="match status" value="1"/>
</dbReference>
<dbReference type="Pfam" id="PF04082">
    <property type="entry name" value="Fungal_trans"/>
    <property type="match status" value="1"/>
</dbReference>
<name>A0A0A8L8K8_9SACH</name>
<dbReference type="InterPro" id="IPR036864">
    <property type="entry name" value="Zn2-C6_fun-type_DNA-bd_sf"/>
</dbReference>
<proteinExistence type="predicted"/>
<organism evidence="8 9">
    <name type="scientific">Kluyveromyces dobzhanskii CBS 2104</name>
    <dbReference type="NCBI Taxonomy" id="1427455"/>
    <lineage>
        <taxon>Eukaryota</taxon>
        <taxon>Fungi</taxon>
        <taxon>Dikarya</taxon>
        <taxon>Ascomycota</taxon>
        <taxon>Saccharomycotina</taxon>
        <taxon>Saccharomycetes</taxon>
        <taxon>Saccharomycetales</taxon>
        <taxon>Saccharomycetaceae</taxon>
        <taxon>Kluyveromyces</taxon>
    </lineage>
</organism>
<dbReference type="InterPro" id="IPR007219">
    <property type="entry name" value="XnlR_reg_dom"/>
</dbReference>
<dbReference type="SMART" id="SM00066">
    <property type="entry name" value="GAL4"/>
    <property type="match status" value="1"/>
</dbReference>
<sequence>MNNSVPNMVPNVDHDAGINSANSSNGNGNGNGTGNVISQSNTKSVKRRVAKACDRCRKRKIKCDDLDPVSGKCSNCIKYRVACTFHYHEEMMRRVNLKAENRRPKFPSGSSKSGGESNSDVANDDVDDHSNHNGSTNTEILNHSPLKSSGSSSSIPRISGSSAGHKRAADCDETPTPSLEPSAVYPLYSTAPMGNSMYQQLIPFNDTNNNNNSSSSSGNNAASVNGALPRSSVADMAPAFGLQNPVLLPQHNQYPQQAPNQPLKSHQQQHQPAQLPFGQALSQPVRSHTLQNGQHKDLNTGQKKYQFPGPDTKSSDAPGRPLLSRDLPNEPAPDSSLEGMHVKEQLSVLGHKMDVLGRKTTLLMDWYTKLDWIGRQCEALVNKTEQAQKVDEVKGRKSEVYAARKRYNACQYTELTLLWLRAKICPEMEKEEYLRPMRPVKNMVSKWYFVQMKRLVHNISNESHLRPLPDATRCQRIMEIYFNLLASDDLNVIEPVACQAAFEKYFSSDPKDIPHSEHLMVNVLVALGCLYTRHSLMESSHYRKDRLDFTPEKLFQIENDCYQNALFYYHKISLVSEGILSIQGLLLFYTYIKASISSEAALNVFVVAVKFARDLELSYLDNFNHLPREEFLQIRSIWLFCYLNDSSIAMTLGKPPIINESDMSVAFGRNYFKTLKADCAISRSPDTDVLEAMKDESLVVDWIKKNPWYFSVILNYFRACLCKISNKIIRYLFSIDATSVWTFDEIVNKIKEIKSDLVEFSDNMPIYLNQDNQRTFLARIYHELAESQTIVDFKLMSVLITEITLKKDSLIVTLSNFTQAFFSDNRDIIGNGIRPDCDELAKYFDVAKVQAFKSSLNASKAIDFKDYTILHYKQNVFHDFFTVVLSVSFYVINNIDSSASFELLCMLKDLHYRLTDGGTTSEIHIYRDIKWLVSIFLLSFQLEMASIHYKNKNTLSYTYPMDDDRYRQVMKEITVYVSHEANQITALFNSERAAMGKEGDVLYNAGKMPKWALLKPFGPPDDSTEEMLHAWWDNEIKKQATKVTKENNLPDGIAAGSKDINGKNKTNNSEEYELGFNFNERWLPADLRFFGQDNYISPVGRNTVDVNFIHPTALFEDISSLNR</sequence>
<dbReference type="Pfam" id="PF00172">
    <property type="entry name" value="Zn_clus"/>
    <property type="match status" value="1"/>
</dbReference>
<evidence type="ECO:0000259" key="7">
    <source>
        <dbReference type="PROSITE" id="PS50048"/>
    </source>
</evidence>
<dbReference type="GO" id="GO:0000981">
    <property type="term" value="F:DNA-binding transcription factor activity, RNA polymerase II-specific"/>
    <property type="evidence" value="ECO:0007669"/>
    <property type="project" value="InterPro"/>
</dbReference>
<feature type="compositionally biased region" description="Polar residues" evidence="6">
    <location>
        <begin position="289"/>
        <end position="303"/>
    </location>
</feature>
<keyword evidence="2" id="KW-0479">Metal-binding</keyword>
<dbReference type="PANTHER" id="PTHR46910:SF3">
    <property type="entry name" value="HALOTOLERANCE PROTEIN 9-RELATED"/>
    <property type="match status" value="1"/>
</dbReference>
<dbReference type="GO" id="GO:0045944">
    <property type="term" value="P:positive regulation of transcription by RNA polymerase II"/>
    <property type="evidence" value="ECO:0007669"/>
    <property type="project" value="UniProtKB-ARBA"/>
</dbReference>
<keyword evidence="5" id="KW-0539">Nucleus</keyword>
<dbReference type="InterPro" id="IPR001138">
    <property type="entry name" value="Zn2Cys6_DnaBD"/>
</dbReference>
<keyword evidence="4" id="KW-0238">DNA-binding</keyword>
<feature type="region of interest" description="Disordered" evidence="6">
    <location>
        <begin position="98"/>
        <end position="183"/>
    </location>
</feature>
<dbReference type="GO" id="GO:0008270">
    <property type="term" value="F:zinc ion binding"/>
    <property type="evidence" value="ECO:0007669"/>
    <property type="project" value="InterPro"/>
</dbReference>
<comment type="caution">
    <text evidence="8">The sequence shown here is derived from an EMBL/GenBank/DDBJ whole genome shotgun (WGS) entry which is preliminary data.</text>
</comment>
<feature type="domain" description="Zn(2)-C6 fungal-type" evidence="7">
    <location>
        <begin position="52"/>
        <end position="85"/>
    </location>
</feature>
<dbReference type="GO" id="GO:0005634">
    <property type="term" value="C:nucleus"/>
    <property type="evidence" value="ECO:0007669"/>
    <property type="project" value="UniProtKB-SubCell"/>
</dbReference>
<dbReference type="AlphaFoldDB" id="A0A0A8L8K8"/>
<evidence type="ECO:0000256" key="3">
    <source>
        <dbReference type="ARBA" id="ARBA00022833"/>
    </source>
</evidence>
<dbReference type="GO" id="GO:0006351">
    <property type="term" value="P:DNA-templated transcription"/>
    <property type="evidence" value="ECO:0007669"/>
    <property type="project" value="InterPro"/>
</dbReference>
<keyword evidence="9" id="KW-1185">Reference proteome</keyword>
<feature type="compositionally biased region" description="Low complexity" evidence="6">
    <location>
        <begin position="144"/>
        <end position="162"/>
    </location>
</feature>
<evidence type="ECO:0000256" key="2">
    <source>
        <dbReference type="ARBA" id="ARBA00022723"/>
    </source>
</evidence>
<feature type="region of interest" description="Disordered" evidence="6">
    <location>
        <begin position="201"/>
        <end position="226"/>
    </location>
</feature>
<evidence type="ECO:0000256" key="1">
    <source>
        <dbReference type="ARBA" id="ARBA00004123"/>
    </source>
</evidence>
<dbReference type="SUPFAM" id="SSF57701">
    <property type="entry name" value="Zn2/Cys6 DNA-binding domain"/>
    <property type="match status" value="1"/>
</dbReference>
<dbReference type="SMART" id="SM00906">
    <property type="entry name" value="Fungal_trans"/>
    <property type="match status" value="1"/>
</dbReference>
<dbReference type="CDD" id="cd12148">
    <property type="entry name" value="fungal_TF_MHR"/>
    <property type="match status" value="1"/>
</dbReference>
<feature type="region of interest" description="Disordered" evidence="6">
    <location>
        <begin position="251"/>
        <end position="273"/>
    </location>
</feature>
<dbReference type="GO" id="GO:0003677">
    <property type="term" value="F:DNA binding"/>
    <property type="evidence" value="ECO:0007669"/>
    <property type="project" value="UniProtKB-KW"/>
</dbReference>
<feature type="compositionally biased region" description="Low complexity" evidence="6">
    <location>
        <begin position="108"/>
        <end position="121"/>
    </location>
</feature>
<evidence type="ECO:0000256" key="5">
    <source>
        <dbReference type="ARBA" id="ARBA00023242"/>
    </source>
</evidence>
<keyword evidence="3" id="KW-0862">Zinc</keyword>
<dbReference type="EMBL" id="CCBQ010000037">
    <property type="protein sequence ID" value="CDO94457.1"/>
    <property type="molecule type" value="Genomic_DNA"/>
</dbReference>
<feature type="region of interest" description="Disordered" evidence="6">
    <location>
        <begin position="1"/>
        <end position="44"/>
    </location>
</feature>
<protein>
    <submittedName>
        <fullName evidence="8">WGS project CCBQ000000000 data, contig 00106</fullName>
    </submittedName>
</protein>